<dbReference type="InterPro" id="IPR042099">
    <property type="entry name" value="ANL_N_sf"/>
</dbReference>
<organism evidence="5 6">
    <name type="scientific">Cupriavidus taiwanensis</name>
    <dbReference type="NCBI Taxonomy" id="164546"/>
    <lineage>
        <taxon>Bacteria</taxon>
        <taxon>Pseudomonadati</taxon>
        <taxon>Pseudomonadota</taxon>
        <taxon>Betaproteobacteria</taxon>
        <taxon>Burkholderiales</taxon>
        <taxon>Burkholderiaceae</taxon>
        <taxon>Cupriavidus</taxon>
    </lineage>
</organism>
<dbReference type="InterPro" id="IPR045851">
    <property type="entry name" value="AMP-bd_C_sf"/>
</dbReference>
<dbReference type="Pfam" id="PF13193">
    <property type="entry name" value="AMP-binding_C"/>
    <property type="match status" value="1"/>
</dbReference>
<dbReference type="Gene3D" id="3.40.50.12780">
    <property type="entry name" value="N-terminal domain of ligase-like"/>
    <property type="match status" value="1"/>
</dbReference>
<feature type="domain" description="AMP-binding enzyme C-terminal" evidence="4">
    <location>
        <begin position="442"/>
        <end position="514"/>
    </location>
</feature>
<dbReference type="PANTHER" id="PTHR43201:SF5">
    <property type="entry name" value="MEDIUM-CHAIN ACYL-COA LIGASE ACSF2, MITOCHONDRIAL"/>
    <property type="match status" value="1"/>
</dbReference>
<comment type="caution">
    <text evidence="5">The sequence shown here is derived from an EMBL/GenBank/DDBJ whole genome shotgun (WGS) entry which is preliminary data.</text>
</comment>
<dbReference type="InterPro" id="IPR025110">
    <property type="entry name" value="AMP-bd_C"/>
</dbReference>
<evidence type="ECO:0000313" key="5">
    <source>
        <dbReference type="EMBL" id="SOY57811.1"/>
    </source>
</evidence>
<dbReference type="CDD" id="cd04433">
    <property type="entry name" value="AFD_class_I"/>
    <property type="match status" value="1"/>
</dbReference>
<sequence length="541" mass="56512">MMSERTLFDLLDAAPADAVALRFEGRAVTYGALRERALRIAGGLHRHGIGRGDVVGLWLPNVPDWLGVAFACARIGAGVMSLNMRYGAKETGDFIRRARCKALVYMPAYRGKDYDALMAAVDPHSLATLELAVPWPQAPAHAPSASGGASAHPWPTLACAGLDVLAGTAPDAAALGEPGDACIILSSSGTTSQPKLIVHGQGRVARHAADVAAALAMQGSGAKLLLAIPLCGAFGYTVAMTALAAQAPLTLVENFEPAETARLLVADGITHMFGTNDMLDKLLDAGGPGWQPQALRMYGHANFTPGLTELPQRAQQRGIAMRGCYGLSETLALFASQPAQAPLARREQSGGVPLAPAARVRVRSLETGVCLPPGEPGELELLTPDVMLGYLDDAAATAAAFTDDGYLRTGDLAMLNDDGGFTHLSRIGDVLRIGGYLVNPLEIEEVVLAASGAAACQVVAVEAHGSARPVAFVVGGSGDIHAEAEVLAACKAQLAVFKVPLRVFRLEAFPVTPSPNGEKVRKNELRAMARQMLAAEETARC</sequence>
<evidence type="ECO:0000256" key="1">
    <source>
        <dbReference type="ARBA" id="ARBA00006432"/>
    </source>
</evidence>
<dbReference type="OrthoDB" id="8185589at2"/>
<accession>A0A976A3D8</accession>
<evidence type="ECO:0000259" key="3">
    <source>
        <dbReference type="Pfam" id="PF00501"/>
    </source>
</evidence>
<protein>
    <submittedName>
        <fullName evidence="5">AMP-dependent synthetase and ligase</fullName>
    </submittedName>
</protein>
<dbReference type="Gene3D" id="3.30.300.30">
    <property type="match status" value="1"/>
</dbReference>
<evidence type="ECO:0000259" key="4">
    <source>
        <dbReference type="Pfam" id="PF13193"/>
    </source>
</evidence>
<dbReference type="GO" id="GO:0031956">
    <property type="term" value="F:medium-chain fatty acid-CoA ligase activity"/>
    <property type="evidence" value="ECO:0007669"/>
    <property type="project" value="TreeGrafter"/>
</dbReference>
<dbReference type="GO" id="GO:0006631">
    <property type="term" value="P:fatty acid metabolic process"/>
    <property type="evidence" value="ECO:0007669"/>
    <property type="project" value="TreeGrafter"/>
</dbReference>
<dbReference type="Pfam" id="PF00501">
    <property type="entry name" value="AMP-binding"/>
    <property type="match status" value="1"/>
</dbReference>
<dbReference type="PANTHER" id="PTHR43201">
    <property type="entry name" value="ACYL-COA SYNTHETASE"/>
    <property type="match status" value="1"/>
</dbReference>
<comment type="similarity">
    <text evidence="1">Belongs to the ATP-dependent AMP-binding enzyme family.</text>
</comment>
<dbReference type="AlphaFoldDB" id="A0A976A3D8"/>
<name>A0A976A3D8_9BURK</name>
<reference evidence="5 6" key="1">
    <citation type="submission" date="2018-01" db="EMBL/GenBank/DDBJ databases">
        <authorList>
            <person name="Clerissi C."/>
        </authorList>
    </citation>
    <scope>NUCLEOTIDE SEQUENCE [LARGE SCALE GENOMIC DNA]</scope>
    <source>
        <strain evidence="5">Cupriavidus sp. LMG 19464</strain>
    </source>
</reference>
<keyword evidence="2 5" id="KW-0436">Ligase</keyword>
<dbReference type="SUPFAM" id="SSF56801">
    <property type="entry name" value="Acetyl-CoA synthetase-like"/>
    <property type="match status" value="1"/>
</dbReference>
<evidence type="ECO:0000256" key="2">
    <source>
        <dbReference type="ARBA" id="ARBA00022598"/>
    </source>
</evidence>
<proteinExistence type="inferred from homology"/>
<dbReference type="EMBL" id="OFSQ01000029">
    <property type="protein sequence ID" value="SOY57811.1"/>
    <property type="molecule type" value="Genomic_DNA"/>
</dbReference>
<dbReference type="Proteomes" id="UP000256780">
    <property type="component" value="Chromosome CBM2587_b"/>
</dbReference>
<evidence type="ECO:0000313" key="6">
    <source>
        <dbReference type="Proteomes" id="UP000256780"/>
    </source>
</evidence>
<dbReference type="InterPro" id="IPR000873">
    <property type="entry name" value="AMP-dep_synth/lig_dom"/>
</dbReference>
<gene>
    <name evidence="5" type="ORF">CBM2587_B10182</name>
</gene>
<feature type="domain" description="AMP-dependent synthetase/ligase" evidence="3">
    <location>
        <begin position="15"/>
        <end position="391"/>
    </location>
</feature>